<reference evidence="3 4" key="1">
    <citation type="submission" date="2015-09" db="EMBL/GenBank/DDBJ databases">
        <title>Draft genome of the parasitic nematode Teladorsagia circumcincta isolate WARC Sus (inbred).</title>
        <authorList>
            <person name="Mitreva M."/>
        </authorList>
    </citation>
    <scope>NUCLEOTIDE SEQUENCE [LARGE SCALE GENOMIC DNA]</scope>
    <source>
        <strain evidence="3 4">S</strain>
    </source>
</reference>
<dbReference type="EMBL" id="KZ370447">
    <property type="protein sequence ID" value="PIO59578.1"/>
    <property type="molecule type" value="Genomic_DNA"/>
</dbReference>
<keyword evidence="4" id="KW-1185">Reference proteome</keyword>
<dbReference type="Pfam" id="PF07714">
    <property type="entry name" value="PK_Tyr_Ser-Thr"/>
    <property type="match status" value="1"/>
</dbReference>
<dbReference type="InterPro" id="IPR011009">
    <property type="entry name" value="Kinase-like_dom_sf"/>
</dbReference>
<dbReference type="GO" id="GO:0005524">
    <property type="term" value="F:ATP binding"/>
    <property type="evidence" value="ECO:0007669"/>
    <property type="project" value="UniProtKB-UniRule"/>
</dbReference>
<accession>A0A2G9TNV8</accession>
<dbReference type="Proteomes" id="UP000230423">
    <property type="component" value="Unassembled WGS sequence"/>
</dbReference>
<organism evidence="3 4">
    <name type="scientific">Teladorsagia circumcincta</name>
    <name type="common">Brown stomach worm</name>
    <name type="synonym">Ostertagia circumcincta</name>
    <dbReference type="NCBI Taxonomy" id="45464"/>
    <lineage>
        <taxon>Eukaryota</taxon>
        <taxon>Metazoa</taxon>
        <taxon>Ecdysozoa</taxon>
        <taxon>Nematoda</taxon>
        <taxon>Chromadorea</taxon>
        <taxon>Rhabditida</taxon>
        <taxon>Rhabditina</taxon>
        <taxon>Rhabditomorpha</taxon>
        <taxon>Strongyloidea</taxon>
        <taxon>Trichostrongylidae</taxon>
        <taxon>Teladorsagia</taxon>
    </lineage>
</organism>
<name>A0A2G9TNV8_TELCI</name>
<protein>
    <recommendedName>
        <fullName evidence="2">Serine-threonine/tyrosine-protein kinase catalytic domain-containing protein</fullName>
    </recommendedName>
</protein>
<gene>
    <name evidence="3" type="ORF">TELCIR_18957</name>
</gene>
<evidence type="ECO:0000256" key="1">
    <source>
        <dbReference type="PROSITE-ProRule" id="PRU10141"/>
    </source>
</evidence>
<keyword evidence="1" id="KW-0067">ATP-binding</keyword>
<dbReference type="Gene3D" id="3.30.200.20">
    <property type="entry name" value="Phosphorylase Kinase, domain 1"/>
    <property type="match status" value="1"/>
</dbReference>
<feature type="binding site" evidence="1">
    <location>
        <position position="75"/>
    </location>
    <ligand>
        <name>ATP</name>
        <dbReference type="ChEBI" id="CHEBI:30616"/>
    </ligand>
</feature>
<proteinExistence type="predicted"/>
<dbReference type="OrthoDB" id="3256376at2759"/>
<dbReference type="InterPro" id="IPR017441">
    <property type="entry name" value="Protein_kinase_ATP_BS"/>
</dbReference>
<evidence type="ECO:0000313" key="3">
    <source>
        <dbReference type="EMBL" id="PIO59578.1"/>
    </source>
</evidence>
<sequence>MQERIESRRTSRVTEETLLRLEERSSLSSSDYSGQIIPFIELGTIRIHECIGKGAFGEVYCGSWEKTGERTVAIKSMKADEDVEKERKETLSINQIRDVPQLCMAFQLRYDRATALLAVAPLYIASSKYEHIRLILPSKKIVVEVSKRRFLPRQELLKDVQSCGCDFGFPH</sequence>
<evidence type="ECO:0000313" key="4">
    <source>
        <dbReference type="Proteomes" id="UP000230423"/>
    </source>
</evidence>
<keyword evidence="1" id="KW-0547">Nucleotide-binding</keyword>
<dbReference type="PROSITE" id="PS00107">
    <property type="entry name" value="PROTEIN_KINASE_ATP"/>
    <property type="match status" value="1"/>
</dbReference>
<feature type="domain" description="Serine-threonine/tyrosine-protein kinase catalytic" evidence="2">
    <location>
        <begin position="45"/>
        <end position="87"/>
    </location>
</feature>
<dbReference type="GO" id="GO:0004672">
    <property type="term" value="F:protein kinase activity"/>
    <property type="evidence" value="ECO:0007669"/>
    <property type="project" value="InterPro"/>
</dbReference>
<dbReference type="SUPFAM" id="SSF56112">
    <property type="entry name" value="Protein kinase-like (PK-like)"/>
    <property type="match status" value="1"/>
</dbReference>
<dbReference type="InterPro" id="IPR001245">
    <property type="entry name" value="Ser-Thr/Tyr_kinase_cat_dom"/>
</dbReference>
<evidence type="ECO:0000259" key="2">
    <source>
        <dbReference type="Pfam" id="PF07714"/>
    </source>
</evidence>
<dbReference type="AlphaFoldDB" id="A0A2G9TNV8"/>